<dbReference type="InterPro" id="IPR011010">
    <property type="entry name" value="DNA_brk_join_enz"/>
</dbReference>
<keyword evidence="2 4" id="KW-0238">DNA-binding</keyword>
<evidence type="ECO:0000256" key="1">
    <source>
        <dbReference type="ARBA" id="ARBA00022908"/>
    </source>
</evidence>
<dbReference type="GO" id="GO:0006310">
    <property type="term" value="P:DNA recombination"/>
    <property type="evidence" value="ECO:0007669"/>
    <property type="project" value="UniProtKB-KW"/>
</dbReference>
<evidence type="ECO:0000256" key="4">
    <source>
        <dbReference type="PROSITE-ProRule" id="PRU01248"/>
    </source>
</evidence>
<keyword evidence="3" id="KW-0233">DNA recombination</keyword>
<keyword evidence="1" id="KW-0229">DNA integration</keyword>
<dbReference type="Pfam" id="PF00589">
    <property type="entry name" value="Phage_integrase"/>
    <property type="match status" value="1"/>
</dbReference>
<feature type="domain" description="Core-binding (CB)" evidence="6">
    <location>
        <begin position="20"/>
        <end position="101"/>
    </location>
</feature>
<dbReference type="Gene3D" id="1.10.150.130">
    <property type="match status" value="1"/>
</dbReference>
<feature type="domain" description="Tyr recombinase" evidence="5">
    <location>
        <begin position="142"/>
        <end position="360"/>
    </location>
</feature>
<protein>
    <submittedName>
        <fullName evidence="7">Site-specific integrase</fullName>
    </submittedName>
</protein>
<reference evidence="7 8" key="1">
    <citation type="submission" date="2020-06" db="EMBL/GenBank/DDBJ databases">
        <title>NJ-3-1, isolated from saline soil.</title>
        <authorList>
            <person name="Cui H.L."/>
            <person name="Shi X."/>
        </authorList>
    </citation>
    <scope>NUCLEOTIDE SEQUENCE [LARGE SCALE GENOMIC DNA]</scope>
    <source>
        <strain evidence="7 8">NJ-3-1</strain>
    </source>
</reference>
<gene>
    <name evidence="7" type="ORF">HUG12_16985</name>
</gene>
<evidence type="ECO:0000313" key="7">
    <source>
        <dbReference type="EMBL" id="QLG63334.1"/>
    </source>
</evidence>
<dbReference type="InterPro" id="IPR004107">
    <property type="entry name" value="Integrase_SAM-like_N"/>
</dbReference>
<sequence length="370" mass="43851">MMERNDKGQFEAKYRLEENTDHYEQYAEWVLLNVDKETTQDRLKAGVRAWLYWCEQQDVDPLTVEEDDVRLYIQHLQRDNYANPTITRRVASVSKYYHGLKHNAEAEWKLERNPTTDINLRKDYDIKNTSDYVTVLYREGRKDIIALGPDKIKPLVEPENIPGSNPATRTRNELIIRLFWQTAVRGDELSRFRYGNIDWDKRDIEFRSAKLNPEDHPDLYYRHVWWEPNLDYLMYRWKESHREQMNPNAGDSPYLFVTSQNGSEKDLYRMSPSEMSRIVKRAAHNAGVQEPLVGSGDDVKQWLYTAHRLRHSRITFLANDANDDEGMDLNSLRMMAGHAKFDTTLDYVKGDWETARQRFRTATPEEEQTF</sequence>
<dbReference type="InterPro" id="IPR010998">
    <property type="entry name" value="Integrase_recombinase_N"/>
</dbReference>
<dbReference type="Pfam" id="PF02899">
    <property type="entry name" value="Phage_int_SAM_1"/>
    <property type="match status" value="1"/>
</dbReference>
<dbReference type="InterPro" id="IPR044068">
    <property type="entry name" value="CB"/>
</dbReference>
<dbReference type="GO" id="GO:0015074">
    <property type="term" value="P:DNA integration"/>
    <property type="evidence" value="ECO:0007669"/>
    <property type="project" value="UniProtKB-KW"/>
</dbReference>
<dbReference type="PROSITE" id="PS51898">
    <property type="entry name" value="TYR_RECOMBINASE"/>
    <property type="match status" value="1"/>
</dbReference>
<proteinExistence type="predicted"/>
<dbReference type="EMBL" id="CP058579">
    <property type="protein sequence ID" value="QLG63334.1"/>
    <property type="molecule type" value="Genomic_DNA"/>
</dbReference>
<dbReference type="SUPFAM" id="SSF56349">
    <property type="entry name" value="DNA breaking-rejoining enzymes"/>
    <property type="match status" value="1"/>
</dbReference>
<dbReference type="InterPro" id="IPR013762">
    <property type="entry name" value="Integrase-like_cat_sf"/>
</dbReference>
<evidence type="ECO:0000256" key="3">
    <source>
        <dbReference type="ARBA" id="ARBA00023172"/>
    </source>
</evidence>
<evidence type="ECO:0000259" key="6">
    <source>
        <dbReference type="PROSITE" id="PS51900"/>
    </source>
</evidence>
<dbReference type="Proteomes" id="UP000509626">
    <property type="component" value="Chromosome"/>
</dbReference>
<dbReference type="AlphaFoldDB" id="A0A7D5LCJ3"/>
<organism evidence="7 8">
    <name type="scientific">Halorarum salinum</name>
    <dbReference type="NCBI Taxonomy" id="2743089"/>
    <lineage>
        <taxon>Archaea</taxon>
        <taxon>Methanobacteriati</taxon>
        <taxon>Methanobacteriota</taxon>
        <taxon>Stenosarchaea group</taxon>
        <taxon>Halobacteria</taxon>
        <taxon>Halobacteriales</taxon>
        <taxon>Haloferacaceae</taxon>
        <taxon>Halorarum</taxon>
    </lineage>
</organism>
<keyword evidence="8" id="KW-1185">Reference proteome</keyword>
<dbReference type="GO" id="GO:0003677">
    <property type="term" value="F:DNA binding"/>
    <property type="evidence" value="ECO:0007669"/>
    <property type="project" value="UniProtKB-UniRule"/>
</dbReference>
<evidence type="ECO:0000259" key="5">
    <source>
        <dbReference type="PROSITE" id="PS51898"/>
    </source>
</evidence>
<dbReference type="CDD" id="cd00397">
    <property type="entry name" value="DNA_BRE_C"/>
    <property type="match status" value="1"/>
</dbReference>
<dbReference type="SUPFAM" id="SSF47823">
    <property type="entry name" value="lambda integrase-like, N-terminal domain"/>
    <property type="match status" value="1"/>
</dbReference>
<evidence type="ECO:0000313" key="8">
    <source>
        <dbReference type="Proteomes" id="UP000509626"/>
    </source>
</evidence>
<dbReference type="PANTHER" id="PTHR30349">
    <property type="entry name" value="PHAGE INTEGRASE-RELATED"/>
    <property type="match status" value="1"/>
</dbReference>
<dbReference type="PROSITE" id="PS51900">
    <property type="entry name" value="CB"/>
    <property type="match status" value="1"/>
</dbReference>
<evidence type="ECO:0000256" key="2">
    <source>
        <dbReference type="ARBA" id="ARBA00023125"/>
    </source>
</evidence>
<dbReference type="InterPro" id="IPR050090">
    <property type="entry name" value="Tyrosine_recombinase_XerCD"/>
</dbReference>
<dbReference type="InterPro" id="IPR002104">
    <property type="entry name" value="Integrase_catalytic"/>
</dbReference>
<dbReference type="KEGG" id="halu:HUG12_16985"/>
<accession>A0A7D5LCJ3</accession>
<name>A0A7D5LCJ3_9EURY</name>
<dbReference type="Gene3D" id="1.10.443.10">
    <property type="entry name" value="Intergrase catalytic core"/>
    <property type="match status" value="1"/>
</dbReference>